<gene>
    <name evidence="2" type="ordered locus">Afer_1267</name>
</gene>
<dbReference type="PANTHER" id="PTHR15854:SF4">
    <property type="entry name" value="PEROXYNITRITE ISOMERASE THAP4"/>
    <property type="match status" value="1"/>
</dbReference>
<name>C7LZP0_ACIFD</name>
<dbReference type="EMBL" id="CP001631">
    <property type="protein sequence ID" value="ACU54198.1"/>
    <property type="molecule type" value="Genomic_DNA"/>
</dbReference>
<dbReference type="KEGG" id="afo:Afer_1267"/>
<proteinExistence type="predicted"/>
<dbReference type="InterPro" id="IPR012674">
    <property type="entry name" value="Calycin"/>
</dbReference>
<accession>C7LZP0</accession>
<dbReference type="HOGENOM" id="CLU_085483_1_0_11"/>
<dbReference type="CDD" id="cd07828">
    <property type="entry name" value="lipocalin_heme-bd-THAP4-like"/>
    <property type="match status" value="1"/>
</dbReference>
<dbReference type="Gene3D" id="2.40.128.20">
    <property type="match status" value="1"/>
</dbReference>
<feature type="domain" description="THAP4-like heme-binding" evidence="1">
    <location>
        <begin position="6"/>
        <end position="150"/>
    </location>
</feature>
<sequence length="151" mass="16835">MTIREMLEGTWTGSGIGSYPEVAEFSYQERLRFESNGRPFLRMEQHTTGPDGSPLHTEVGYLRFVANGRLELVVAQPTGIVEVLEGGAEEAEGGVVISLTSLVVATTPSAKRVDAVQRRFTLRGDELMTELWMDAMERGMHQHLESRLRRG</sequence>
<dbReference type="RefSeq" id="WP_015798684.1">
    <property type="nucleotide sequence ID" value="NC_013124.1"/>
</dbReference>
<dbReference type="PANTHER" id="PTHR15854">
    <property type="entry name" value="THAP4 PROTEIN"/>
    <property type="match status" value="1"/>
</dbReference>
<dbReference type="SUPFAM" id="SSF50814">
    <property type="entry name" value="Lipocalins"/>
    <property type="match status" value="1"/>
</dbReference>
<evidence type="ECO:0000313" key="3">
    <source>
        <dbReference type="Proteomes" id="UP000000771"/>
    </source>
</evidence>
<dbReference type="AlphaFoldDB" id="C7LZP0"/>
<dbReference type="InterPro" id="IPR014878">
    <property type="entry name" value="THAP4-like_heme-bd"/>
</dbReference>
<keyword evidence="3" id="KW-1185">Reference proteome</keyword>
<dbReference type="eggNOG" id="COG4044">
    <property type="taxonomic scope" value="Bacteria"/>
</dbReference>
<protein>
    <recommendedName>
        <fullName evidence="1">THAP4-like heme-binding domain-containing protein</fullName>
    </recommendedName>
</protein>
<evidence type="ECO:0000313" key="2">
    <source>
        <dbReference type="EMBL" id="ACU54198.1"/>
    </source>
</evidence>
<dbReference type="Proteomes" id="UP000000771">
    <property type="component" value="Chromosome"/>
</dbReference>
<organism evidence="2 3">
    <name type="scientific">Acidimicrobium ferrooxidans (strain DSM 10331 / JCM 15462 / NBRC 103882 / ICP)</name>
    <dbReference type="NCBI Taxonomy" id="525909"/>
    <lineage>
        <taxon>Bacteria</taxon>
        <taxon>Bacillati</taxon>
        <taxon>Actinomycetota</taxon>
        <taxon>Acidimicrobiia</taxon>
        <taxon>Acidimicrobiales</taxon>
        <taxon>Acidimicrobiaceae</taxon>
        <taxon>Acidimicrobium</taxon>
    </lineage>
</organism>
<dbReference type="OrthoDB" id="4804006at2"/>
<dbReference type="Pfam" id="PF08768">
    <property type="entry name" value="THAP4_heme-bd"/>
    <property type="match status" value="1"/>
</dbReference>
<reference evidence="2 3" key="1">
    <citation type="journal article" date="2009" name="Stand. Genomic Sci.">
        <title>Complete genome sequence of Acidimicrobium ferrooxidans type strain (ICP).</title>
        <authorList>
            <person name="Clum A."/>
            <person name="Nolan M."/>
            <person name="Lang E."/>
            <person name="Glavina Del Rio T."/>
            <person name="Tice H."/>
            <person name="Copeland A."/>
            <person name="Cheng J.F."/>
            <person name="Lucas S."/>
            <person name="Chen F."/>
            <person name="Bruce D."/>
            <person name="Goodwin L."/>
            <person name="Pitluck S."/>
            <person name="Ivanova N."/>
            <person name="Mavrommatis K."/>
            <person name="Mikhailova N."/>
            <person name="Pati A."/>
            <person name="Chen A."/>
            <person name="Palaniappan K."/>
            <person name="Goker M."/>
            <person name="Spring S."/>
            <person name="Land M."/>
            <person name="Hauser L."/>
            <person name="Chang Y.J."/>
            <person name="Jeffries C.C."/>
            <person name="Chain P."/>
            <person name="Bristow J."/>
            <person name="Eisen J.A."/>
            <person name="Markowitz V."/>
            <person name="Hugenholtz P."/>
            <person name="Kyrpides N.C."/>
            <person name="Klenk H.P."/>
            <person name="Lapidus A."/>
        </authorList>
    </citation>
    <scope>NUCLEOTIDE SEQUENCE [LARGE SCALE GENOMIC DNA]</scope>
    <source>
        <strain evidence="3">DSM 10331 / JCM 15462 / NBRC 103882 / ICP</strain>
    </source>
</reference>
<evidence type="ECO:0000259" key="1">
    <source>
        <dbReference type="Pfam" id="PF08768"/>
    </source>
</evidence>
<dbReference type="InterPro" id="IPR045165">
    <property type="entry name" value="Nitrobindin"/>
</dbReference>
<dbReference type="STRING" id="525909.Afer_1267"/>